<name>A0A109HFE2_XANCT</name>
<dbReference type="RefSeq" id="WP_003475903.1">
    <property type="nucleotide sequence ID" value="NZ_CP089999.1"/>
</dbReference>
<dbReference type="AlphaFoldDB" id="A0A109HFE2"/>
<feature type="signal peptide" evidence="1">
    <location>
        <begin position="1"/>
        <end position="33"/>
    </location>
</feature>
<evidence type="ECO:0000313" key="3">
    <source>
        <dbReference type="Proteomes" id="UP000055854"/>
    </source>
</evidence>
<evidence type="ECO:0008006" key="4">
    <source>
        <dbReference type="Google" id="ProtNLM"/>
    </source>
</evidence>
<comment type="caution">
    <text evidence="2">The sequence shown here is derived from an EMBL/GenBank/DDBJ whole genome shotgun (WGS) entry which is preliminary data.</text>
</comment>
<dbReference type="EMBL" id="LNTA01000437">
    <property type="protein sequence ID" value="KWV10292.1"/>
    <property type="molecule type" value="Genomic_DNA"/>
</dbReference>
<reference evidence="2 3" key="1">
    <citation type="submission" date="2015-11" db="EMBL/GenBank/DDBJ databases">
        <title>Long Read and Single Molecule DNA Sequencing Simplifies Genome Assembly and TAL Effector Gene Analysis of Xanthomonas translucens.</title>
        <authorList>
            <person name="Peng Z."/>
            <person name="Hu Y."/>
            <person name="Xie J."/>
            <person name="Potnis N."/>
            <person name="Akhunova A."/>
            <person name="Jones J."/>
            <person name="Liu Z."/>
            <person name="White F."/>
            <person name="Liu S."/>
        </authorList>
    </citation>
    <scope>NUCLEOTIDE SEQUENCE [LARGE SCALE GENOMIC DNA]</scope>
    <source>
        <strain evidence="2 3">B1</strain>
    </source>
</reference>
<organism evidence="2 3">
    <name type="scientific">Xanthomonas campestris pv. translucens</name>
    <dbReference type="NCBI Taxonomy" id="343"/>
    <lineage>
        <taxon>Bacteria</taxon>
        <taxon>Pseudomonadati</taxon>
        <taxon>Pseudomonadota</taxon>
        <taxon>Gammaproteobacteria</taxon>
        <taxon>Lysobacterales</taxon>
        <taxon>Lysobacteraceae</taxon>
        <taxon>Xanthomonas</taxon>
        <taxon>Xanthomonas translucens group</taxon>
    </lineage>
</organism>
<evidence type="ECO:0000313" key="2">
    <source>
        <dbReference type="EMBL" id="KWV10292.1"/>
    </source>
</evidence>
<dbReference type="SUPFAM" id="SSF56935">
    <property type="entry name" value="Porins"/>
    <property type="match status" value="1"/>
</dbReference>
<sequence length="376" mass="41915">MSGDTNAKAATPMSFHSGILLLLAIACSGQAYAQDARDTDSYAKLGGAVRFNYGWRDYGPTQRLDLELLRVDANAGTGPLFVSTQYRWYDGFDAVHHAFLGWNVDDHTVVKAGIQQVPFGLLPTASNSFWFGSGYYLGIEDDYDPGVVFARSIGKDTVHVGWFSGDEYGDGARTDRYSFDVADTALSPYREYHRWNARYEHRYDLRRGTLLLGASTFSGHVLNVQDRSLHGHRGAAVHAQWSGGSWTGQLQWARYRYDVPGDRIAMSAFLAPFEIAAEADVPTANIAYSFGKGRWLDDVTCYNNFSMTVPSHDRLGVRESMQNVTGCSVKRGAMLTYLDWIAGKNMWFAGGDGIAIDDGDRSRWHSRFNLNVGFYF</sequence>
<keyword evidence="1" id="KW-0732">Signal</keyword>
<dbReference type="Proteomes" id="UP000055854">
    <property type="component" value="Unassembled WGS sequence"/>
</dbReference>
<proteinExistence type="predicted"/>
<protein>
    <recommendedName>
        <fullName evidence="4">Phosphate-selective porin O/P</fullName>
    </recommendedName>
</protein>
<feature type="chain" id="PRO_5009810521" description="Phosphate-selective porin O/P" evidence="1">
    <location>
        <begin position="34"/>
        <end position="376"/>
    </location>
</feature>
<accession>A0A109HFE2</accession>
<evidence type="ECO:0000256" key="1">
    <source>
        <dbReference type="SAM" id="SignalP"/>
    </source>
</evidence>
<gene>
    <name evidence="2" type="ORF">ATB53_07695</name>
</gene>